<dbReference type="AlphaFoldDB" id="C1N1T7"/>
<sequence>MCPIKPGAAVPTKPGVYWRDTSAWVRYADASATKIRLAEAQASLAKKEAPGSPRGPLDRAPSPAPSPSASSSPWLCETIVDLGDIGPSWLGGGSYRVDLARREQISPRGFVRPLLIVD</sequence>
<accession>C1N1T7</accession>
<dbReference type="OrthoDB" id="2012651at2759"/>
<feature type="region of interest" description="Disordered" evidence="1">
    <location>
        <begin position="42"/>
        <end position="73"/>
    </location>
</feature>
<dbReference type="GeneID" id="9687410"/>
<dbReference type="EMBL" id="GG663745">
    <property type="protein sequence ID" value="EEH53888.1"/>
    <property type="molecule type" value="Genomic_DNA"/>
</dbReference>
<dbReference type="KEGG" id="mpp:MICPUCDRAFT_51728"/>
<organism evidence="3">
    <name type="scientific">Micromonas pusilla (strain CCMP1545)</name>
    <name type="common">Picoplanktonic green alga</name>
    <dbReference type="NCBI Taxonomy" id="564608"/>
    <lineage>
        <taxon>Eukaryota</taxon>
        <taxon>Viridiplantae</taxon>
        <taxon>Chlorophyta</taxon>
        <taxon>Mamiellophyceae</taxon>
        <taxon>Mamiellales</taxon>
        <taxon>Mamiellaceae</taxon>
        <taxon>Micromonas</taxon>
    </lineage>
</organism>
<evidence type="ECO:0000313" key="2">
    <source>
        <dbReference type="EMBL" id="EEH53888.1"/>
    </source>
</evidence>
<proteinExistence type="predicted"/>
<gene>
    <name evidence="2" type="ORF">MICPUCDRAFT_51728</name>
</gene>
<keyword evidence="3" id="KW-1185">Reference proteome</keyword>
<dbReference type="RefSeq" id="XP_003062176.1">
    <property type="nucleotide sequence ID" value="XM_003062130.1"/>
</dbReference>
<protein>
    <submittedName>
        <fullName evidence="2">Predicted protein</fullName>
    </submittedName>
</protein>
<dbReference type="Proteomes" id="UP000001876">
    <property type="component" value="Unassembled WGS sequence"/>
</dbReference>
<name>C1N1T7_MICPC</name>
<evidence type="ECO:0000313" key="3">
    <source>
        <dbReference type="Proteomes" id="UP000001876"/>
    </source>
</evidence>
<reference evidence="2 3" key="1">
    <citation type="journal article" date="2009" name="Science">
        <title>Green evolution and dynamic adaptations revealed by genomes of the marine picoeukaryotes Micromonas.</title>
        <authorList>
            <person name="Worden A.Z."/>
            <person name="Lee J.H."/>
            <person name="Mock T."/>
            <person name="Rouze P."/>
            <person name="Simmons M.P."/>
            <person name="Aerts A.L."/>
            <person name="Allen A.E."/>
            <person name="Cuvelier M.L."/>
            <person name="Derelle E."/>
            <person name="Everett M.V."/>
            <person name="Foulon E."/>
            <person name="Grimwood J."/>
            <person name="Gundlach H."/>
            <person name="Henrissat B."/>
            <person name="Napoli C."/>
            <person name="McDonald S.M."/>
            <person name="Parker M.S."/>
            <person name="Rombauts S."/>
            <person name="Salamov A."/>
            <person name="Von Dassow P."/>
            <person name="Badger J.H."/>
            <person name="Coutinho P.M."/>
            <person name="Demir E."/>
            <person name="Dubchak I."/>
            <person name="Gentemann C."/>
            <person name="Eikrem W."/>
            <person name="Gready J.E."/>
            <person name="John U."/>
            <person name="Lanier W."/>
            <person name="Lindquist E.A."/>
            <person name="Lucas S."/>
            <person name="Mayer K.F."/>
            <person name="Moreau H."/>
            <person name="Not F."/>
            <person name="Otillar R."/>
            <person name="Panaud O."/>
            <person name="Pangilinan J."/>
            <person name="Paulsen I."/>
            <person name="Piegu B."/>
            <person name="Poliakov A."/>
            <person name="Robbens S."/>
            <person name="Schmutz J."/>
            <person name="Toulza E."/>
            <person name="Wyss T."/>
            <person name="Zelensky A."/>
            <person name="Zhou K."/>
            <person name="Armbrust E.V."/>
            <person name="Bhattacharya D."/>
            <person name="Goodenough U.W."/>
            <person name="Van de Peer Y."/>
            <person name="Grigoriev I.V."/>
        </authorList>
    </citation>
    <scope>NUCLEOTIDE SEQUENCE [LARGE SCALE GENOMIC DNA]</scope>
    <source>
        <strain evidence="2 3">CCMP1545</strain>
    </source>
</reference>
<evidence type="ECO:0000256" key="1">
    <source>
        <dbReference type="SAM" id="MobiDB-lite"/>
    </source>
</evidence>